<feature type="non-terminal residue" evidence="1">
    <location>
        <position position="75"/>
    </location>
</feature>
<feature type="non-terminal residue" evidence="1">
    <location>
        <position position="1"/>
    </location>
</feature>
<evidence type="ECO:0000313" key="2">
    <source>
        <dbReference type="Proteomes" id="UP000231388"/>
    </source>
</evidence>
<dbReference type="EMBL" id="PCQY01000009">
    <property type="protein sequence ID" value="PIP04773.1"/>
    <property type="molecule type" value="Genomic_DNA"/>
</dbReference>
<evidence type="ECO:0000313" key="1">
    <source>
        <dbReference type="EMBL" id="PIP04773.1"/>
    </source>
</evidence>
<accession>A0A2G9XE60</accession>
<proteinExistence type="predicted"/>
<comment type="caution">
    <text evidence="1">The sequence shown here is derived from an EMBL/GenBank/DDBJ whole genome shotgun (WGS) entry which is preliminary data.</text>
</comment>
<name>A0A2G9XE60_UNCKA</name>
<gene>
    <name evidence="1" type="ORF">COX53_00580</name>
</gene>
<dbReference type="AlphaFoldDB" id="A0A2G9XE60"/>
<reference evidence="1 2" key="1">
    <citation type="submission" date="2017-09" db="EMBL/GenBank/DDBJ databases">
        <title>Depth-based differentiation of microbial function through sediment-hosted aquifers and enrichment of novel symbionts in the deep terrestrial subsurface.</title>
        <authorList>
            <person name="Probst A.J."/>
            <person name="Ladd B."/>
            <person name="Jarett J.K."/>
            <person name="Geller-Mcgrath D.E."/>
            <person name="Sieber C.M."/>
            <person name="Emerson J.B."/>
            <person name="Anantharaman K."/>
            <person name="Thomas B.C."/>
            <person name="Malmstrom R."/>
            <person name="Stieglmeier M."/>
            <person name="Klingl A."/>
            <person name="Woyke T."/>
            <person name="Ryan C.M."/>
            <person name="Banfield J.F."/>
        </authorList>
    </citation>
    <scope>NUCLEOTIDE SEQUENCE [LARGE SCALE GENOMIC DNA]</scope>
    <source>
        <strain evidence="1">CG23_combo_of_CG06-09_8_20_14_all_40_14</strain>
    </source>
</reference>
<protein>
    <submittedName>
        <fullName evidence="1">Uncharacterized protein</fullName>
    </submittedName>
</protein>
<sequence length="75" mass="8268">GYGSSTHGNFEIRDGGVVVWSYLGFPVDVGIKIPTNTEVLVVTMWWFEKEGPSEDAQRFVWVGVPGVGGGWHMIE</sequence>
<dbReference type="Proteomes" id="UP000231388">
    <property type="component" value="Unassembled WGS sequence"/>
</dbReference>
<organism evidence="1 2">
    <name type="scientific">candidate division WWE3 bacterium CG23_combo_of_CG06-09_8_20_14_all_40_14</name>
    <dbReference type="NCBI Taxonomy" id="1975095"/>
    <lineage>
        <taxon>Bacteria</taxon>
        <taxon>Katanobacteria</taxon>
    </lineage>
</organism>